<keyword evidence="1" id="KW-0805">Transcription regulation</keyword>
<dbReference type="SMART" id="SM00380">
    <property type="entry name" value="AP2"/>
    <property type="match status" value="1"/>
</dbReference>
<dbReference type="InterPro" id="IPR036955">
    <property type="entry name" value="AP2/ERF_dom_sf"/>
</dbReference>
<feature type="domain" description="AP2/ERF" evidence="5">
    <location>
        <begin position="199"/>
        <end position="255"/>
    </location>
</feature>
<dbReference type="Pfam" id="PF13392">
    <property type="entry name" value="HNH_3"/>
    <property type="match status" value="1"/>
</dbReference>
<evidence type="ECO:0000256" key="4">
    <source>
        <dbReference type="SAM" id="Coils"/>
    </source>
</evidence>
<reference evidence="6" key="1">
    <citation type="journal article" date="2015" name="Nature">
        <title>Complex archaea that bridge the gap between prokaryotes and eukaryotes.</title>
        <authorList>
            <person name="Spang A."/>
            <person name="Saw J.H."/>
            <person name="Jorgensen S.L."/>
            <person name="Zaremba-Niedzwiedzka K."/>
            <person name="Martijn J."/>
            <person name="Lind A.E."/>
            <person name="van Eijk R."/>
            <person name="Schleper C."/>
            <person name="Guy L."/>
            <person name="Ettema T.J."/>
        </authorList>
    </citation>
    <scope>NUCLEOTIDE SEQUENCE</scope>
</reference>
<evidence type="ECO:0000256" key="3">
    <source>
        <dbReference type="ARBA" id="ARBA00023163"/>
    </source>
</evidence>
<dbReference type="SUPFAM" id="SSF54171">
    <property type="entry name" value="DNA-binding domain"/>
    <property type="match status" value="1"/>
</dbReference>
<feature type="coiled-coil region" evidence="4">
    <location>
        <begin position="391"/>
        <end position="450"/>
    </location>
</feature>
<dbReference type="InterPro" id="IPR001471">
    <property type="entry name" value="AP2/ERF_dom"/>
</dbReference>
<organism evidence="6">
    <name type="scientific">marine sediment metagenome</name>
    <dbReference type="NCBI Taxonomy" id="412755"/>
    <lineage>
        <taxon>unclassified sequences</taxon>
        <taxon>metagenomes</taxon>
        <taxon>ecological metagenomes</taxon>
    </lineage>
</organism>
<dbReference type="PROSITE" id="PS51032">
    <property type="entry name" value="AP2_ERF"/>
    <property type="match status" value="1"/>
</dbReference>
<keyword evidence="3" id="KW-0804">Transcription</keyword>
<keyword evidence="2" id="KW-0238">DNA-binding</keyword>
<comment type="caution">
    <text evidence="6">The sequence shown here is derived from an EMBL/GenBank/DDBJ whole genome shotgun (WGS) entry which is preliminary data.</text>
</comment>
<dbReference type="InterPro" id="IPR003615">
    <property type="entry name" value="HNH_nuc"/>
</dbReference>
<name>A0A0F9SQT0_9ZZZZ</name>
<dbReference type="EMBL" id="LAZR01000384">
    <property type="protein sequence ID" value="KKN71395.1"/>
    <property type="molecule type" value="Genomic_DNA"/>
</dbReference>
<dbReference type="AlphaFoldDB" id="A0A0F9SQT0"/>
<evidence type="ECO:0000256" key="2">
    <source>
        <dbReference type="ARBA" id="ARBA00023125"/>
    </source>
</evidence>
<dbReference type="SUPFAM" id="SSF54060">
    <property type="entry name" value="His-Me finger endonucleases"/>
    <property type="match status" value="1"/>
</dbReference>
<protein>
    <recommendedName>
        <fullName evidence="5">AP2/ERF domain-containing protein</fullName>
    </recommendedName>
</protein>
<evidence type="ECO:0000259" key="5">
    <source>
        <dbReference type="PROSITE" id="PS51032"/>
    </source>
</evidence>
<evidence type="ECO:0000313" key="6">
    <source>
        <dbReference type="EMBL" id="KKN71395.1"/>
    </source>
</evidence>
<dbReference type="InterPro" id="IPR044925">
    <property type="entry name" value="His-Me_finger_sf"/>
</dbReference>
<evidence type="ECO:0000256" key="1">
    <source>
        <dbReference type="ARBA" id="ARBA00023015"/>
    </source>
</evidence>
<sequence length="485" mass="55402">MQVDIDVEKMRELLERGKDITETFEQEQNDPITIVVNAEALQGILIGALALLLKSCSVCRGSKRVWWNKTDKKVISIAEACQMPDDAVEYIPCPACGTKEISLTKGYKVLVDAEDYERVNEFKWRAIVNAGVAHTVCMSQTKGEQTHIKMHRFILNAPDGMFVDHINYNCLDNRKANLRLCTPQESSFHRRGISGRSSEYKGVCWAKREKKWEACIKHNNKKIFIGQYDDEKEAARAYDIKAKELFGKFVHLNFPACSVCKRCGGVNGKHKQVDDPMAGDSHMLTKMQCPFDESCPEPLICKRCGKTFPAFMQEEYRGHEDNCRTTPTCSGDKLHTCGDLSKTCTLLEKANQVPAGEVEELVKELRNRIKNPNSYIDHWHSKRDELTLQVLDHLTAQAKQIERQVNIIKDLDADIAKGYSEAIDNMLLPLQAKIKQLEAENKRLTTLEKMCQAIVVYNKNRHSDSEQFRIRRDMFLKIRQALKGE</sequence>
<keyword evidence="4" id="KW-0175">Coiled coil</keyword>
<dbReference type="GO" id="GO:0003700">
    <property type="term" value="F:DNA-binding transcription factor activity"/>
    <property type="evidence" value="ECO:0007669"/>
    <property type="project" value="InterPro"/>
</dbReference>
<proteinExistence type="predicted"/>
<dbReference type="Gene3D" id="3.30.730.10">
    <property type="entry name" value="AP2/ERF domain"/>
    <property type="match status" value="1"/>
</dbReference>
<gene>
    <name evidence="6" type="ORF">LCGC14_0421170</name>
</gene>
<accession>A0A0F9SQT0</accession>
<dbReference type="Gene3D" id="3.90.75.20">
    <property type="match status" value="1"/>
</dbReference>
<dbReference type="InterPro" id="IPR016177">
    <property type="entry name" value="DNA-bd_dom_sf"/>
</dbReference>
<dbReference type="GO" id="GO:0003677">
    <property type="term" value="F:DNA binding"/>
    <property type="evidence" value="ECO:0007669"/>
    <property type="project" value="UniProtKB-KW"/>
</dbReference>